<dbReference type="Gene3D" id="1.10.10.1410">
    <property type="match status" value="1"/>
</dbReference>
<evidence type="ECO:0000256" key="6">
    <source>
        <dbReference type="ARBA" id="ARBA00035443"/>
    </source>
</evidence>
<keyword evidence="8" id="KW-1185">Reference proteome</keyword>
<reference evidence="9" key="1">
    <citation type="submission" date="2025-08" db="UniProtKB">
        <authorList>
            <consortium name="RefSeq"/>
        </authorList>
    </citation>
    <scope>IDENTIFICATION</scope>
</reference>
<comment type="function">
    <text evidence="1">Plays an important role in the elongation step of protein synthesis.</text>
</comment>
<name>A0ABM0JWB6_APLCA</name>
<dbReference type="InterPro" id="IPR038716">
    <property type="entry name" value="P1/P2_N_sf"/>
</dbReference>
<comment type="similarity">
    <text evidence="2">Belongs to the eukaryotic ribosomal protein P1/P2 family.</text>
</comment>
<evidence type="ECO:0000256" key="7">
    <source>
        <dbReference type="SAM" id="MobiDB-lite"/>
    </source>
</evidence>
<evidence type="ECO:0000313" key="8">
    <source>
        <dbReference type="Proteomes" id="UP000694888"/>
    </source>
</evidence>
<dbReference type="PANTHER" id="PTHR21141">
    <property type="entry name" value="60S ACIDIC RIBOSOMAL PROTEIN FAMILY MEMBER"/>
    <property type="match status" value="1"/>
</dbReference>
<sequence length="116" mass="11838">MRYVAAYLLAVLGGNEAPSASDIKTILGSVGIEAEEDRLNMVIAQLKGKDLEELMEEGSKKLASVSFGGAAGGGVAASGGGDQVADGGQAEAKTEEKKEEPEEDSSDDDMGLSLFG</sequence>
<dbReference type="RefSeq" id="XP_005103046.1">
    <property type="nucleotide sequence ID" value="XM_005102989.2"/>
</dbReference>
<protein>
    <recommendedName>
        <fullName evidence="5">Large ribosomal subunit protein P2</fullName>
    </recommendedName>
    <alternativeName>
        <fullName evidence="6">60S acidic ribosomal protein P2</fullName>
    </alternativeName>
</protein>
<evidence type="ECO:0000256" key="5">
    <source>
        <dbReference type="ARBA" id="ARBA00035301"/>
    </source>
</evidence>
<dbReference type="GO" id="GO:0005840">
    <property type="term" value="C:ribosome"/>
    <property type="evidence" value="ECO:0007669"/>
    <property type="project" value="UniProtKB-KW"/>
</dbReference>
<evidence type="ECO:0000256" key="3">
    <source>
        <dbReference type="ARBA" id="ARBA00022980"/>
    </source>
</evidence>
<accession>A0ABM0JWB6</accession>
<dbReference type="Proteomes" id="UP000694888">
    <property type="component" value="Unplaced"/>
</dbReference>
<proteinExistence type="inferred from homology"/>
<keyword evidence="4" id="KW-0687">Ribonucleoprotein</keyword>
<dbReference type="CDD" id="cd05833">
    <property type="entry name" value="Ribosomal_P2"/>
    <property type="match status" value="1"/>
</dbReference>
<gene>
    <name evidence="9" type="primary">LOC101864314</name>
</gene>
<evidence type="ECO:0000256" key="2">
    <source>
        <dbReference type="ARBA" id="ARBA00005436"/>
    </source>
</evidence>
<dbReference type="PANTHER" id="PTHR21141:SF5">
    <property type="entry name" value="LARGE RIBOSOMAL SUBUNIT PROTEIN P2"/>
    <property type="match status" value="1"/>
</dbReference>
<organism evidence="8 9">
    <name type="scientific">Aplysia californica</name>
    <name type="common">California sea hare</name>
    <dbReference type="NCBI Taxonomy" id="6500"/>
    <lineage>
        <taxon>Eukaryota</taxon>
        <taxon>Metazoa</taxon>
        <taxon>Spiralia</taxon>
        <taxon>Lophotrochozoa</taxon>
        <taxon>Mollusca</taxon>
        <taxon>Gastropoda</taxon>
        <taxon>Heterobranchia</taxon>
        <taxon>Euthyneura</taxon>
        <taxon>Tectipleura</taxon>
        <taxon>Aplysiida</taxon>
        <taxon>Aplysioidea</taxon>
        <taxon>Aplysiidae</taxon>
        <taxon>Aplysia</taxon>
    </lineage>
</organism>
<evidence type="ECO:0000313" key="9">
    <source>
        <dbReference type="RefSeq" id="XP_005103046.1"/>
    </source>
</evidence>
<dbReference type="HAMAP" id="MF_01478">
    <property type="entry name" value="Ribosomal_L12_arch"/>
    <property type="match status" value="1"/>
</dbReference>
<dbReference type="InterPro" id="IPR044076">
    <property type="entry name" value="Ribosomal_P2"/>
</dbReference>
<dbReference type="InterPro" id="IPR027534">
    <property type="entry name" value="Ribosomal_P1/P2"/>
</dbReference>
<dbReference type="Pfam" id="PF00428">
    <property type="entry name" value="Ribosomal_60s"/>
    <property type="match status" value="1"/>
</dbReference>
<evidence type="ECO:0000256" key="1">
    <source>
        <dbReference type="ARBA" id="ARBA00003362"/>
    </source>
</evidence>
<keyword evidence="3 9" id="KW-0689">Ribosomal protein</keyword>
<dbReference type="GeneID" id="101864314"/>
<evidence type="ECO:0000256" key="4">
    <source>
        <dbReference type="ARBA" id="ARBA00023274"/>
    </source>
</evidence>
<feature type="compositionally biased region" description="Acidic residues" evidence="7">
    <location>
        <begin position="101"/>
        <end position="110"/>
    </location>
</feature>
<feature type="region of interest" description="Disordered" evidence="7">
    <location>
        <begin position="76"/>
        <end position="116"/>
    </location>
</feature>